<organism evidence="2 3">
    <name type="scientific">Kineothrix alysoides</name>
    <dbReference type="NCBI Taxonomy" id="1469948"/>
    <lineage>
        <taxon>Bacteria</taxon>
        <taxon>Bacillati</taxon>
        <taxon>Bacillota</taxon>
        <taxon>Clostridia</taxon>
        <taxon>Lachnospirales</taxon>
        <taxon>Lachnospiraceae</taxon>
        <taxon>Kineothrix</taxon>
    </lineage>
</organism>
<keyword evidence="1" id="KW-1133">Transmembrane helix</keyword>
<dbReference type="AlphaFoldDB" id="A0A4R1R4R0"/>
<dbReference type="Proteomes" id="UP000295718">
    <property type="component" value="Unassembled WGS sequence"/>
</dbReference>
<proteinExistence type="predicted"/>
<feature type="transmembrane region" description="Helical" evidence="1">
    <location>
        <begin position="101"/>
        <end position="125"/>
    </location>
</feature>
<keyword evidence="3" id="KW-1185">Reference proteome</keyword>
<comment type="caution">
    <text evidence="2">The sequence shown here is derived from an EMBL/GenBank/DDBJ whole genome shotgun (WGS) entry which is preliminary data.</text>
</comment>
<keyword evidence="1" id="KW-0472">Membrane</keyword>
<dbReference type="RefSeq" id="WP_051869220.1">
    <property type="nucleotide sequence ID" value="NZ_JPNB01000001.1"/>
</dbReference>
<dbReference type="Pfam" id="PF22564">
    <property type="entry name" value="HAAS"/>
    <property type="match status" value="1"/>
</dbReference>
<sequence>MNRLEFMQKLESLLSDISDGEREEALQYYNDYLNDAGVENEQEVLESLGTPEKIAKTIKEGLGDNGTTGEFTETGYKDYTAQHEEKNEVIKKKEKSSLSGGMIAIIAILCILASPLLVSIAGGLLSAGVGIFVGVLGFFFGIALAGILLFVTAIVLLVIGIGCLFYAPLAGVCLIGASLFVGGLSLFFIWLSVWICLRAIPWLMRVVSDLFSKLFRKKGGEKA</sequence>
<reference evidence="2 3" key="1">
    <citation type="submission" date="2019-03" db="EMBL/GenBank/DDBJ databases">
        <title>Genomic Encyclopedia of Type Strains, Phase IV (KMG-IV): sequencing the most valuable type-strain genomes for metagenomic binning, comparative biology and taxonomic classification.</title>
        <authorList>
            <person name="Goeker M."/>
        </authorList>
    </citation>
    <scope>NUCLEOTIDE SEQUENCE [LARGE SCALE GENOMIC DNA]</scope>
    <source>
        <strain evidence="2 3">DSM 100556</strain>
    </source>
</reference>
<evidence type="ECO:0000313" key="3">
    <source>
        <dbReference type="Proteomes" id="UP000295718"/>
    </source>
</evidence>
<dbReference type="STRING" id="1469948.GCA_000732725_00182"/>
<accession>A0A4R1R4R0</accession>
<evidence type="ECO:0000313" key="2">
    <source>
        <dbReference type="EMBL" id="TCL60449.1"/>
    </source>
</evidence>
<gene>
    <name evidence="2" type="ORF">EDD76_102145</name>
</gene>
<dbReference type="EMBL" id="SLUO01000002">
    <property type="protein sequence ID" value="TCL60449.1"/>
    <property type="molecule type" value="Genomic_DNA"/>
</dbReference>
<dbReference type="OrthoDB" id="95800at2"/>
<keyword evidence="1" id="KW-0812">Transmembrane</keyword>
<protein>
    <submittedName>
        <fullName evidence="2">Putative membrane protein</fullName>
    </submittedName>
</protein>
<name>A0A4R1R4R0_9FIRM</name>
<evidence type="ECO:0000256" key="1">
    <source>
        <dbReference type="SAM" id="Phobius"/>
    </source>
</evidence>
<feature type="transmembrane region" description="Helical" evidence="1">
    <location>
        <begin position="131"/>
        <end position="156"/>
    </location>
</feature>